<dbReference type="HOGENOM" id="CLU_192804_0_0_3"/>
<feature type="domain" description="DUF559" evidence="1">
    <location>
        <begin position="25"/>
        <end position="79"/>
    </location>
</feature>
<gene>
    <name evidence="2" type="ORF">Cylst_5728</name>
</gene>
<dbReference type="AlphaFoldDB" id="K9X6K2"/>
<dbReference type="eggNOG" id="COG2852">
    <property type="taxonomic scope" value="Bacteria"/>
</dbReference>
<reference evidence="2 3" key="1">
    <citation type="submission" date="2012-06" db="EMBL/GenBank/DDBJ databases">
        <title>Finished chromosome of genome of Cylindrospermum stagnale PCC 7417.</title>
        <authorList>
            <consortium name="US DOE Joint Genome Institute"/>
            <person name="Gugger M."/>
            <person name="Coursin T."/>
            <person name="Rippka R."/>
            <person name="Tandeau De Marsac N."/>
            <person name="Huntemann M."/>
            <person name="Wei C.-L."/>
            <person name="Han J."/>
            <person name="Detter J.C."/>
            <person name="Han C."/>
            <person name="Tapia R."/>
            <person name="Chen A."/>
            <person name="Kyrpides N."/>
            <person name="Mavromatis K."/>
            <person name="Markowitz V."/>
            <person name="Szeto E."/>
            <person name="Ivanova N."/>
            <person name="Pagani I."/>
            <person name="Pati A."/>
            <person name="Goodwin L."/>
            <person name="Nordberg H.P."/>
            <person name="Cantor M.N."/>
            <person name="Hua S.X."/>
            <person name="Woyke T."/>
            <person name="Kerfeld C.A."/>
        </authorList>
    </citation>
    <scope>NUCLEOTIDE SEQUENCE [LARGE SCALE GENOMIC DNA]</scope>
    <source>
        <strain evidence="2 3">PCC 7417</strain>
    </source>
</reference>
<name>K9X6K2_9NOST</name>
<proteinExistence type="predicted"/>
<evidence type="ECO:0000313" key="2">
    <source>
        <dbReference type="EMBL" id="AFZ27724.1"/>
    </source>
</evidence>
<protein>
    <recommendedName>
        <fullName evidence="1">DUF559 domain-containing protein</fullName>
    </recommendedName>
</protein>
<accession>K9X6K2</accession>
<sequence>MGWASCQPYCNKLHFILVVYGRWGILEVDGPHHTAERRVEEQERERIFKKNGIKVVERFDAKRCYENPDEVVQEFFKMIEIGYS</sequence>
<dbReference type="Pfam" id="PF04480">
    <property type="entry name" value="DUF559"/>
    <property type="match status" value="1"/>
</dbReference>
<dbReference type="KEGG" id="csg:Cylst_5728"/>
<organism evidence="2 3">
    <name type="scientific">Cylindrospermum stagnale PCC 7417</name>
    <dbReference type="NCBI Taxonomy" id="56107"/>
    <lineage>
        <taxon>Bacteria</taxon>
        <taxon>Bacillati</taxon>
        <taxon>Cyanobacteriota</taxon>
        <taxon>Cyanophyceae</taxon>
        <taxon>Nostocales</taxon>
        <taxon>Nostocaceae</taxon>
        <taxon>Cylindrospermum</taxon>
    </lineage>
</organism>
<keyword evidence="3" id="KW-1185">Reference proteome</keyword>
<dbReference type="Proteomes" id="UP000010475">
    <property type="component" value="Chromosome"/>
</dbReference>
<dbReference type="STRING" id="56107.Cylst_5728"/>
<dbReference type="InterPro" id="IPR007569">
    <property type="entry name" value="DUF559"/>
</dbReference>
<evidence type="ECO:0000259" key="1">
    <source>
        <dbReference type="Pfam" id="PF04480"/>
    </source>
</evidence>
<evidence type="ECO:0000313" key="3">
    <source>
        <dbReference type="Proteomes" id="UP000010475"/>
    </source>
</evidence>
<dbReference type="EMBL" id="CP003642">
    <property type="protein sequence ID" value="AFZ27724.1"/>
    <property type="molecule type" value="Genomic_DNA"/>
</dbReference>